<dbReference type="EMBL" id="BTGC01000008">
    <property type="protein sequence ID" value="GMM51524.1"/>
    <property type="molecule type" value="Genomic_DNA"/>
</dbReference>
<comment type="caution">
    <text evidence="4">The sequence shown here is derived from an EMBL/GenBank/DDBJ whole genome shotgun (WGS) entry which is preliminary data.</text>
</comment>
<dbReference type="PANTHER" id="PTHR11820:SF7">
    <property type="entry name" value="ACYLPYRUVASE FAHD1, MITOCHONDRIAL"/>
    <property type="match status" value="1"/>
</dbReference>
<evidence type="ECO:0000313" key="5">
    <source>
        <dbReference type="Proteomes" id="UP001362899"/>
    </source>
</evidence>
<feature type="domain" description="Fumarylacetoacetase-like C-terminal" evidence="3">
    <location>
        <begin position="13"/>
        <end position="202"/>
    </location>
</feature>
<dbReference type="PANTHER" id="PTHR11820">
    <property type="entry name" value="ACYLPYRUVASE"/>
    <property type="match status" value="1"/>
</dbReference>
<keyword evidence="5" id="KW-1185">Reference proteome</keyword>
<evidence type="ECO:0000313" key="4">
    <source>
        <dbReference type="EMBL" id="GMM51524.1"/>
    </source>
</evidence>
<dbReference type="InterPro" id="IPR036663">
    <property type="entry name" value="Fumarylacetoacetase_C_sf"/>
</dbReference>
<dbReference type="Proteomes" id="UP001362899">
    <property type="component" value="Unassembled WGS sequence"/>
</dbReference>
<name>A0AAV5RJ05_STABA</name>
<dbReference type="GO" id="GO:0018773">
    <property type="term" value="F:acetylpyruvate hydrolase activity"/>
    <property type="evidence" value="ECO:0007669"/>
    <property type="project" value="TreeGrafter"/>
</dbReference>
<reference evidence="4 5" key="1">
    <citation type="journal article" date="2023" name="Elife">
        <title>Identification of key yeast species and microbe-microbe interactions impacting larval growth of Drosophila in the wild.</title>
        <authorList>
            <person name="Mure A."/>
            <person name="Sugiura Y."/>
            <person name="Maeda R."/>
            <person name="Honda K."/>
            <person name="Sakurai N."/>
            <person name="Takahashi Y."/>
            <person name="Watada M."/>
            <person name="Katoh T."/>
            <person name="Gotoh A."/>
            <person name="Gotoh Y."/>
            <person name="Taniguchi I."/>
            <person name="Nakamura K."/>
            <person name="Hayashi T."/>
            <person name="Katayama T."/>
            <person name="Uemura T."/>
            <person name="Hattori Y."/>
        </authorList>
    </citation>
    <scope>NUCLEOTIDE SEQUENCE [LARGE SCALE GENOMIC DNA]</scope>
    <source>
        <strain evidence="4 5">SB-73</strain>
    </source>
</reference>
<dbReference type="InterPro" id="IPR011234">
    <property type="entry name" value="Fumarylacetoacetase-like_C"/>
</dbReference>
<dbReference type="GO" id="GO:0019752">
    <property type="term" value="P:carboxylic acid metabolic process"/>
    <property type="evidence" value="ECO:0007669"/>
    <property type="project" value="UniProtKB-ARBA"/>
</dbReference>
<evidence type="ECO:0000256" key="2">
    <source>
        <dbReference type="ARBA" id="ARBA00022723"/>
    </source>
</evidence>
<dbReference type="AlphaFoldDB" id="A0AAV5RJ05"/>
<evidence type="ECO:0000259" key="3">
    <source>
        <dbReference type="Pfam" id="PF01557"/>
    </source>
</evidence>
<dbReference type="Gene3D" id="3.90.850.10">
    <property type="entry name" value="Fumarylacetoacetase-like, C-terminal domain"/>
    <property type="match status" value="1"/>
</dbReference>
<proteinExistence type="inferred from homology"/>
<dbReference type="GO" id="GO:0046872">
    <property type="term" value="F:metal ion binding"/>
    <property type="evidence" value="ECO:0007669"/>
    <property type="project" value="UniProtKB-KW"/>
</dbReference>
<dbReference type="SUPFAM" id="SSF56529">
    <property type="entry name" value="FAH"/>
    <property type="match status" value="1"/>
</dbReference>
<dbReference type="Pfam" id="PF01557">
    <property type="entry name" value="FAA_hydrolase"/>
    <property type="match status" value="1"/>
</dbReference>
<sequence length="235" mass="26278">MPRFKDAFKIGQILAVGRNYVEHAKELQNNVPKQPFFFAKPPTSVLWQNEGPIFRPNSTKVHYEIELAVVIGKELHLADPATFSKQDALSHIAGYALALDMTAREVQKVTKAKGLPWTIAKGFDTFLPLSEFIPADRIADFNDLQLQLTVNDEMKQNDNTNLMIFKIPYLLAYISNITRLRPGDVILTGTPKGVGETVPGDKLKGKLLFGQDTITSFEFSVADRKVHINLPEVLS</sequence>
<dbReference type="FunFam" id="3.90.850.10:FF:000003">
    <property type="entry name" value="Fumarylacetoacetate hydrolase domain-containing 1"/>
    <property type="match status" value="1"/>
</dbReference>
<evidence type="ECO:0000256" key="1">
    <source>
        <dbReference type="ARBA" id="ARBA00010211"/>
    </source>
</evidence>
<protein>
    <submittedName>
        <fullName evidence="4">Fmp41 protein</fullName>
    </submittedName>
</protein>
<comment type="similarity">
    <text evidence="1">Belongs to the FAH family.</text>
</comment>
<dbReference type="GO" id="GO:0005739">
    <property type="term" value="C:mitochondrion"/>
    <property type="evidence" value="ECO:0007669"/>
    <property type="project" value="TreeGrafter"/>
</dbReference>
<accession>A0AAV5RJ05</accession>
<gene>
    <name evidence="4" type="ORF">DASB73_024870</name>
</gene>
<keyword evidence="2" id="KW-0479">Metal-binding</keyword>
<organism evidence="4 5">
    <name type="scientific">Starmerella bacillaris</name>
    <name type="common">Yeast</name>
    <name type="synonym">Candida zemplinina</name>
    <dbReference type="NCBI Taxonomy" id="1247836"/>
    <lineage>
        <taxon>Eukaryota</taxon>
        <taxon>Fungi</taxon>
        <taxon>Dikarya</taxon>
        <taxon>Ascomycota</taxon>
        <taxon>Saccharomycotina</taxon>
        <taxon>Dipodascomycetes</taxon>
        <taxon>Dipodascales</taxon>
        <taxon>Trichomonascaceae</taxon>
        <taxon>Starmerella</taxon>
    </lineage>
</organism>